<dbReference type="AlphaFoldDB" id="A0A0C9X743"/>
<reference evidence="1 2" key="1">
    <citation type="submission" date="2014-04" db="EMBL/GenBank/DDBJ databases">
        <authorList>
            <consortium name="DOE Joint Genome Institute"/>
            <person name="Kuo A."/>
            <person name="Kohler A."/>
            <person name="Nagy L.G."/>
            <person name="Floudas D."/>
            <person name="Copeland A."/>
            <person name="Barry K.W."/>
            <person name="Cichocki N."/>
            <person name="Veneault-Fourrey C."/>
            <person name="LaButti K."/>
            <person name="Lindquist E.A."/>
            <person name="Lipzen A."/>
            <person name="Lundell T."/>
            <person name="Morin E."/>
            <person name="Murat C."/>
            <person name="Sun H."/>
            <person name="Tunlid A."/>
            <person name="Henrissat B."/>
            <person name="Grigoriev I.V."/>
            <person name="Hibbett D.S."/>
            <person name="Martin F."/>
            <person name="Nordberg H.P."/>
            <person name="Cantor M.N."/>
            <person name="Hua S.X."/>
        </authorList>
    </citation>
    <scope>NUCLEOTIDE SEQUENCE [LARGE SCALE GENOMIC DNA]</scope>
    <source>
        <strain evidence="1 2">LaAM-08-1</strain>
    </source>
</reference>
<dbReference type="EMBL" id="KN838924">
    <property type="protein sequence ID" value="KIJ92242.1"/>
    <property type="molecule type" value="Genomic_DNA"/>
</dbReference>
<dbReference type="HOGENOM" id="CLU_035624_1_0_1"/>
<proteinExistence type="predicted"/>
<sequence length="387" mass="42965">MASFSDSPLETIGEIINALQDDIAALEACSQTCSLLLPLCRKSRPRLITLFGILLNSNPGISELVRNLVFHMCSVDVYDDDVPLVLGRLHHLQSFELGIGERVITGWNEFHQPFREALLRLIQMPSVSRLEISRISNFPITVFFPCMNLADLTLARLIRPTTAVSCGNGSSALEAAPQLRSFAFRLNSGPYAMHLLNARRPNGGRVLDFRNVRTLSVEAGKEGDLMVIQAFIRVTQKLETLDYVAEITKGYAGFAASLNTSSLSTLTTLRLQHGIDDEIQDPLCGLCKEISIISGRNVIEEISLRVIVQTDCRCKTGSEWGGLDAVLSRGFPQLLYVSLDIEICVFLPSFSEAALEEQINEIPRKYFPWLSSNIQVAFNFSTSVHWV</sequence>
<evidence type="ECO:0000313" key="2">
    <source>
        <dbReference type="Proteomes" id="UP000054477"/>
    </source>
</evidence>
<evidence type="ECO:0008006" key="3">
    <source>
        <dbReference type="Google" id="ProtNLM"/>
    </source>
</evidence>
<name>A0A0C9X743_9AGAR</name>
<evidence type="ECO:0000313" key="1">
    <source>
        <dbReference type="EMBL" id="KIJ92242.1"/>
    </source>
</evidence>
<accession>A0A0C9X743</accession>
<reference evidence="2" key="2">
    <citation type="submission" date="2015-01" db="EMBL/GenBank/DDBJ databases">
        <title>Evolutionary Origins and Diversification of the Mycorrhizal Mutualists.</title>
        <authorList>
            <consortium name="DOE Joint Genome Institute"/>
            <consortium name="Mycorrhizal Genomics Consortium"/>
            <person name="Kohler A."/>
            <person name="Kuo A."/>
            <person name="Nagy L.G."/>
            <person name="Floudas D."/>
            <person name="Copeland A."/>
            <person name="Barry K.W."/>
            <person name="Cichocki N."/>
            <person name="Veneault-Fourrey C."/>
            <person name="LaButti K."/>
            <person name="Lindquist E.A."/>
            <person name="Lipzen A."/>
            <person name="Lundell T."/>
            <person name="Morin E."/>
            <person name="Murat C."/>
            <person name="Riley R."/>
            <person name="Ohm R."/>
            <person name="Sun H."/>
            <person name="Tunlid A."/>
            <person name="Henrissat B."/>
            <person name="Grigoriev I.V."/>
            <person name="Hibbett D.S."/>
            <person name="Martin F."/>
        </authorList>
    </citation>
    <scope>NUCLEOTIDE SEQUENCE [LARGE SCALE GENOMIC DNA]</scope>
    <source>
        <strain evidence="2">LaAM-08-1</strain>
    </source>
</reference>
<organism evidence="1 2">
    <name type="scientific">Laccaria amethystina LaAM-08-1</name>
    <dbReference type="NCBI Taxonomy" id="1095629"/>
    <lineage>
        <taxon>Eukaryota</taxon>
        <taxon>Fungi</taxon>
        <taxon>Dikarya</taxon>
        <taxon>Basidiomycota</taxon>
        <taxon>Agaricomycotina</taxon>
        <taxon>Agaricomycetes</taxon>
        <taxon>Agaricomycetidae</taxon>
        <taxon>Agaricales</taxon>
        <taxon>Agaricineae</taxon>
        <taxon>Hydnangiaceae</taxon>
        <taxon>Laccaria</taxon>
    </lineage>
</organism>
<gene>
    <name evidence="1" type="ORF">K443DRAFT_135332</name>
</gene>
<protein>
    <recommendedName>
        <fullName evidence="3">F-box domain-containing protein</fullName>
    </recommendedName>
</protein>
<dbReference type="OrthoDB" id="2745898at2759"/>
<keyword evidence="2" id="KW-1185">Reference proteome</keyword>
<dbReference type="Proteomes" id="UP000054477">
    <property type="component" value="Unassembled WGS sequence"/>
</dbReference>